<protein>
    <submittedName>
        <fullName evidence="1">Uncharacterized protein</fullName>
    </submittedName>
</protein>
<dbReference type="Proteomes" id="UP000004014">
    <property type="component" value="Unassembled WGS sequence"/>
</dbReference>
<organism evidence="1 2">
    <name type="scientific">Streptococcus suis R61</name>
    <dbReference type="NCBI Taxonomy" id="996306"/>
    <lineage>
        <taxon>Bacteria</taxon>
        <taxon>Bacillati</taxon>
        <taxon>Bacillota</taxon>
        <taxon>Bacilli</taxon>
        <taxon>Lactobacillales</taxon>
        <taxon>Streptococcaceae</taxon>
        <taxon>Streptococcus</taxon>
    </lineage>
</organism>
<reference evidence="1 2" key="1">
    <citation type="submission" date="2011-03" db="EMBL/GenBank/DDBJ databases">
        <title>Deep-sequencing identification of multiple resistance mechanism for the high antibiotic-resistance strain Streptococcus suis R61.</title>
        <authorList>
            <person name="Hu P."/>
            <person name="Yang M."/>
            <person name="Jin M."/>
            <person name="Xiao J."/>
        </authorList>
    </citation>
    <scope>NUCLEOTIDE SEQUENCE [LARGE SCALE GENOMIC DNA]</scope>
    <source>
        <strain evidence="1 2">R61</strain>
    </source>
</reference>
<evidence type="ECO:0000313" key="2">
    <source>
        <dbReference type="Proteomes" id="UP000004014"/>
    </source>
</evidence>
<name>A0AA87K4C4_STRSU</name>
<dbReference type="EMBL" id="AEYY01000021">
    <property type="protein sequence ID" value="EHC03314.1"/>
    <property type="molecule type" value="Genomic_DNA"/>
</dbReference>
<sequence length="37" mass="4428">MRATHFPTPASMEVRLFLALARKWIIIESIFSRRRII</sequence>
<accession>A0AA87K4C4</accession>
<dbReference type="AlphaFoldDB" id="A0AA87K4C4"/>
<evidence type="ECO:0000313" key="1">
    <source>
        <dbReference type="EMBL" id="EHC03314.1"/>
    </source>
</evidence>
<proteinExistence type="predicted"/>
<gene>
    <name evidence="1" type="ORF">SSUR61_0711</name>
</gene>
<comment type="caution">
    <text evidence="1">The sequence shown here is derived from an EMBL/GenBank/DDBJ whole genome shotgun (WGS) entry which is preliminary data.</text>
</comment>